<evidence type="ECO:0000256" key="3">
    <source>
        <dbReference type="ARBA" id="ARBA00022598"/>
    </source>
</evidence>
<dbReference type="GO" id="GO:0005737">
    <property type="term" value="C:cytoplasm"/>
    <property type="evidence" value="ECO:0007669"/>
    <property type="project" value="TreeGrafter"/>
</dbReference>
<dbReference type="Gene3D" id="1.20.120.1910">
    <property type="entry name" value="Cysteine-tRNA ligase, C-terminal anti-codon recognition domain"/>
    <property type="match status" value="1"/>
</dbReference>
<evidence type="ECO:0000256" key="9">
    <source>
        <dbReference type="ARBA" id="ARBA00023146"/>
    </source>
</evidence>
<organism evidence="13 14">
    <name type="scientific">Boothiomyces macroporosus</name>
    <dbReference type="NCBI Taxonomy" id="261099"/>
    <lineage>
        <taxon>Eukaryota</taxon>
        <taxon>Fungi</taxon>
        <taxon>Fungi incertae sedis</taxon>
        <taxon>Chytridiomycota</taxon>
        <taxon>Chytridiomycota incertae sedis</taxon>
        <taxon>Chytridiomycetes</taxon>
        <taxon>Rhizophydiales</taxon>
        <taxon>Terramycetaceae</taxon>
        <taxon>Boothiomyces</taxon>
    </lineage>
</organism>
<dbReference type="EMBL" id="JADGKB010000075">
    <property type="protein sequence ID" value="KAJ3254953.1"/>
    <property type="molecule type" value="Genomic_DNA"/>
</dbReference>
<reference evidence="13" key="1">
    <citation type="submission" date="2020-05" db="EMBL/GenBank/DDBJ databases">
        <title>Phylogenomic resolution of chytrid fungi.</title>
        <authorList>
            <person name="Stajich J.E."/>
            <person name="Amses K."/>
            <person name="Simmons R."/>
            <person name="Seto K."/>
            <person name="Myers J."/>
            <person name="Bonds A."/>
            <person name="Quandt C.A."/>
            <person name="Barry K."/>
            <person name="Liu P."/>
            <person name="Grigoriev I."/>
            <person name="Longcore J.E."/>
            <person name="James T.Y."/>
        </authorList>
    </citation>
    <scope>NUCLEOTIDE SEQUENCE</scope>
    <source>
        <strain evidence="13">PLAUS21</strain>
    </source>
</reference>
<comment type="caution">
    <text evidence="13">The sequence shown here is derived from an EMBL/GenBank/DDBJ whole genome shotgun (WGS) entry which is preliminary data.</text>
</comment>
<dbReference type="SUPFAM" id="SSF52374">
    <property type="entry name" value="Nucleotidylyl transferase"/>
    <property type="match status" value="1"/>
</dbReference>
<dbReference type="InterPro" id="IPR009080">
    <property type="entry name" value="tRNAsynth_Ia_anticodon-bd"/>
</dbReference>
<dbReference type="InterPro" id="IPR015803">
    <property type="entry name" value="Cys-tRNA-ligase"/>
</dbReference>
<keyword evidence="14" id="KW-1185">Reference proteome</keyword>
<name>A0AAD5UDE6_9FUNG</name>
<dbReference type="SUPFAM" id="SSF47323">
    <property type="entry name" value="Anticodon-binding domain of a subclass of class I aminoacyl-tRNA synthetases"/>
    <property type="match status" value="1"/>
</dbReference>
<keyword evidence="3" id="KW-0436">Ligase</keyword>
<dbReference type="Proteomes" id="UP001210925">
    <property type="component" value="Unassembled WGS sequence"/>
</dbReference>
<dbReference type="PRINTS" id="PR00983">
    <property type="entry name" value="TRNASYNTHCYS"/>
</dbReference>
<evidence type="ECO:0000256" key="2">
    <source>
        <dbReference type="ARBA" id="ARBA00012832"/>
    </source>
</evidence>
<evidence type="ECO:0000256" key="1">
    <source>
        <dbReference type="ARBA" id="ARBA00001947"/>
    </source>
</evidence>
<dbReference type="GO" id="GO:0046872">
    <property type="term" value="F:metal ion binding"/>
    <property type="evidence" value="ECO:0007669"/>
    <property type="project" value="UniProtKB-KW"/>
</dbReference>
<feature type="region of interest" description="Disordered" evidence="11">
    <location>
        <begin position="744"/>
        <end position="786"/>
    </location>
</feature>
<dbReference type="Gene3D" id="3.40.50.620">
    <property type="entry name" value="HUPs"/>
    <property type="match status" value="1"/>
</dbReference>
<dbReference type="EC" id="6.1.1.16" evidence="2"/>
<dbReference type="Pfam" id="PF01406">
    <property type="entry name" value="tRNA-synt_1e"/>
    <property type="match status" value="1"/>
</dbReference>
<sequence length="808" mass="91751">MAALYSQKETELIDFYQDLEQFIAEQSHKRNVGIPNLNEFYKHMQELKKLITKENAIEHDGNEGNAFGFVALILKKATSVKSVTLNNDCIRQSNIEIFAEALIENTLIESVNLTGALSLTRNYITFDIIRRIMEDFFKFDVLYVLNITDIDDKIIVNARQHYLFNKFKKENPVLNEQLVSKVNEAFEFYVNKRFGKDGQNPLANWDLFVAEAPRSKEATENPKFGLYLKTAQSALESITSGKEGKIDLEKFYNGTQDVLSLWLDSQFSNTVTDPQIFRDFAAYWEEDYFNDMDTLNVKRPDVLVRVSEYVPEIVTYVEKIIANGYAYEAKGSVYFDTSKFSKAEGHAYAKLQPWSAGNAKLIEDEEGELADSTGKRTPFDFALWKNSKPGEPAWDSPWGKGRPGWHIECSVMASEILGDKMDIHTGGIDLAFPHHDNELAQAEQWVNYFLHAGHLHIENLKMSKSLKNFITIKEALKSNSAAQIRIMFLLHQWNAVLDYSSGSLNEAKTVENAIQNFLATVKAVVQEQKFESRESTGKHNYGPAEAALLKALAEKQHGVRAALADSFNTPGAMAEIRALITQGNTYYNEKQKSKLKPNAMVLNKVATYITKILTTFGVFEDNNPVIGSFGSTKSSSNRDEILLPVLQTMSTFRDSVRKLAQEKADPKNILALCDKLRDEDLIEHGISLEDREGNYFLNIDGKALIKLVDRNILQQQRNEKLEKEAQKLREKQERIAAEAARLAERLEKGKTPPSELFKTAEYSEWDEQGLPTKDKDGVEVSKSKKKGLKKEFDRQVKLHEEYLASLAK</sequence>
<gene>
    <name evidence="13" type="ORF">HK103_006750</name>
</gene>
<feature type="domain" description="tRNA synthetases class I catalytic" evidence="12">
    <location>
        <begin position="119"/>
        <end position="508"/>
    </location>
</feature>
<dbReference type="FunFam" id="3.40.50.620:FF:000027">
    <property type="entry name" value="Cysteine--tRNA ligase, cytoplasmic"/>
    <property type="match status" value="1"/>
</dbReference>
<keyword evidence="9" id="KW-0030">Aminoacyl-tRNA synthetase</keyword>
<evidence type="ECO:0000259" key="12">
    <source>
        <dbReference type="Pfam" id="PF01406"/>
    </source>
</evidence>
<evidence type="ECO:0000313" key="14">
    <source>
        <dbReference type="Proteomes" id="UP001210925"/>
    </source>
</evidence>
<comment type="cofactor">
    <cofactor evidence="1">
        <name>Zn(2+)</name>
        <dbReference type="ChEBI" id="CHEBI:29105"/>
    </cofactor>
</comment>
<evidence type="ECO:0000256" key="11">
    <source>
        <dbReference type="SAM" id="MobiDB-lite"/>
    </source>
</evidence>
<evidence type="ECO:0000256" key="8">
    <source>
        <dbReference type="ARBA" id="ARBA00022917"/>
    </source>
</evidence>
<evidence type="ECO:0000313" key="13">
    <source>
        <dbReference type="EMBL" id="KAJ3254953.1"/>
    </source>
</evidence>
<keyword evidence="5" id="KW-0547">Nucleotide-binding</keyword>
<dbReference type="GO" id="GO:0004817">
    <property type="term" value="F:cysteine-tRNA ligase activity"/>
    <property type="evidence" value="ECO:0007669"/>
    <property type="project" value="UniProtKB-EC"/>
</dbReference>
<keyword evidence="8" id="KW-0648">Protein biosynthesis</keyword>
<dbReference type="GO" id="GO:0006423">
    <property type="term" value="P:cysteinyl-tRNA aminoacylation"/>
    <property type="evidence" value="ECO:0007669"/>
    <property type="project" value="InterPro"/>
</dbReference>
<dbReference type="NCBIfam" id="TIGR00435">
    <property type="entry name" value="cysS"/>
    <property type="match status" value="1"/>
</dbReference>
<dbReference type="PANTHER" id="PTHR10890">
    <property type="entry name" value="CYSTEINYL-TRNA SYNTHETASE"/>
    <property type="match status" value="1"/>
</dbReference>
<evidence type="ECO:0000256" key="4">
    <source>
        <dbReference type="ARBA" id="ARBA00022723"/>
    </source>
</evidence>
<evidence type="ECO:0000256" key="5">
    <source>
        <dbReference type="ARBA" id="ARBA00022741"/>
    </source>
</evidence>
<dbReference type="InterPro" id="IPR014729">
    <property type="entry name" value="Rossmann-like_a/b/a_fold"/>
</dbReference>
<evidence type="ECO:0000256" key="7">
    <source>
        <dbReference type="ARBA" id="ARBA00022840"/>
    </source>
</evidence>
<keyword evidence="4" id="KW-0479">Metal-binding</keyword>
<dbReference type="SUPFAM" id="SSF52047">
    <property type="entry name" value="RNI-like"/>
    <property type="match status" value="1"/>
</dbReference>
<dbReference type="GO" id="GO:0005524">
    <property type="term" value="F:ATP binding"/>
    <property type="evidence" value="ECO:0007669"/>
    <property type="project" value="UniProtKB-KW"/>
</dbReference>
<dbReference type="PANTHER" id="PTHR10890:SF3">
    <property type="entry name" value="CYSTEINE--TRNA LIGASE, CYTOPLASMIC"/>
    <property type="match status" value="1"/>
</dbReference>
<evidence type="ECO:0000256" key="6">
    <source>
        <dbReference type="ARBA" id="ARBA00022833"/>
    </source>
</evidence>
<keyword evidence="6" id="KW-0862">Zinc</keyword>
<evidence type="ECO:0000256" key="10">
    <source>
        <dbReference type="ARBA" id="ARBA00031499"/>
    </source>
</evidence>
<dbReference type="InterPro" id="IPR032678">
    <property type="entry name" value="tRNA-synt_1_cat_dom"/>
</dbReference>
<feature type="compositionally biased region" description="Basic and acidic residues" evidence="11">
    <location>
        <begin position="772"/>
        <end position="782"/>
    </location>
</feature>
<dbReference type="InterPro" id="IPR024909">
    <property type="entry name" value="Cys-tRNA/MSH_ligase"/>
</dbReference>
<accession>A0AAD5UDE6</accession>
<protein>
    <recommendedName>
        <fullName evidence="2">cysteine--tRNA ligase</fullName>
        <ecNumber evidence="2">6.1.1.16</ecNumber>
    </recommendedName>
    <alternativeName>
        <fullName evidence="10">Cysteinyl-tRNA synthetase</fullName>
    </alternativeName>
</protein>
<proteinExistence type="predicted"/>
<dbReference type="AlphaFoldDB" id="A0AAD5UDE6"/>
<keyword evidence="7" id="KW-0067">ATP-binding</keyword>